<protein>
    <submittedName>
        <fullName evidence="7">Alcohol dehydrogenase</fullName>
    </submittedName>
</protein>
<evidence type="ECO:0000259" key="6">
    <source>
        <dbReference type="SMART" id="SM00829"/>
    </source>
</evidence>
<gene>
    <name evidence="7" type="ORF">N864_13625</name>
</gene>
<dbReference type="InterPro" id="IPR050129">
    <property type="entry name" value="Zn_alcohol_dh"/>
</dbReference>
<keyword evidence="8" id="KW-1185">Reference proteome</keyword>
<dbReference type="InterPro" id="IPR013149">
    <property type="entry name" value="ADH-like_C"/>
</dbReference>
<evidence type="ECO:0000256" key="3">
    <source>
        <dbReference type="ARBA" id="ARBA00022833"/>
    </source>
</evidence>
<dbReference type="PANTHER" id="PTHR43401:SF2">
    <property type="entry name" value="L-THREONINE 3-DEHYDROGENASE"/>
    <property type="match status" value="1"/>
</dbReference>
<keyword evidence="4" id="KW-0560">Oxidoreductase</keyword>
<dbReference type="InterPro" id="IPR002328">
    <property type="entry name" value="ADH_Zn_CS"/>
</dbReference>
<evidence type="ECO:0000313" key="7">
    <source>
        <dbReference type="EMBL" id="EWT06991.1"/>
    </source>
</evidence>
<keyword evidence="3 5" id="KW-0862">Zinc</keyword>
<dbReference type="SUPFAM" id="SSF51735">
    <property type="entry name" value="NAD(P)-binding Rossmann-fold domains"/>
    <property type="match status" value="1"/>
</dbReference>
<sequence length="348" mass="36463">MTETGQGRPKASGRAFGAVMKAVVLDGRGGIEVVEKPVPTLGPTDVLIAPRASGVCGTDLHLIDGTFGYARYPVTPGHEFAGVVAATGRGVRRFREGDLVCVDPNVACGTCRWCRVGAPNHCHQLDPIGLTRNGSCGEYVLVPESVVHALPDGVDASMGALVEPLSCVLHAASRTPGWADARVAVLGAGPIGLIAIAVARHLGAGEVVAFEPQPFRRELALTLGAETAHADAAETEGQFDIAVEASGRLSVIQRAIEMLGPRGRLLQMGVANPDDLARVSPYQVFAKELMIIGSFSLADAYPAAVEMMPDLATLLRPLITDQVPLSRYRDAVALLSSPTSIKVQVVPD</sequence>
<comment type="cofactor">
    <cofactor evidence="1 5">
        <name>Zn(2+)</name>
        <dbReference type="ChEBI" id="CHEBI:29105"/>
    </cofactor>
</comment>
<dbReference type="EMBL" id="AWQS01000025">
    <property type="protein sequence ID" value="EWT06991.1"/>
    <property type="molecule type" value="Genomic_DNA"/>
</dbReference>
<dbReference type="Gene3D" id="3.90.180.10">
    <property type="entry name" value="Medium-chain alcohol dehydrogenases, catalytic domain"/>
    <property type="match status" value="1"/>
</dbReference>
<organism evidence="7 8">
    <name type="scientific">Intrasporangium chromatireducens Q5-1</name>
    <dbReference type="NCBI Taxonomy" id="584657"/>
    <lineage>
        <taxon>Bacteria</taxon>
        <taxon>Bacillati</taxon>
        <taxon>Actinomycetota</taxon>
        <taxon>Actinomycetes</taxon>
        <taxon>Micrococcales</taxon>
        <taxon>Intrasporangiaceae</taxon>
        <taxon>Intrasporangium</taxon>
    </lineage>
</organism>
<dbReference type="InterPro" id="IPR011032">
    <property type="entry name" value="GroES-like_sf"/>
</dbReference>
<evidence type="ECO:0000256" key="1">
    <source>
        <dbReference type="ARBA" id="ARBA00001947"/>
    </source>
</evidence>
<dbReference type="RefSeq" id="WP_162164499.1">
    <property type="nucleotide sequence ID" value="NZ_AWQS01000025.1"/>
</dbReference>
<dbReference type="InterPro" id="IPR036291">
    <property type="entry name" value="NAD(P)-bd_dom_sf"/>
</dbReference>
<dbReference type="PANTHER" id="PTHR43401">
    <property type="entry name" value="L-THREONINE 3-DEHYDROGENASE"/>
    <property type="match status" value="1"/>
</dbReference>
<reference evidence="8" key="1">
    <citation type="submission" date="2013-08" db="EMBL/GenBank/DDBJ databases">
        <title>Intrasporangium oryzae NRRL B-24470.</title>
        <authorList>
            <person name="Liu H."/>
            <person name="Wang G."/>
        </authorList>
    </citation>
    <scope>NUCLEOTIDE SEQUENCE [LARGE SCALE GENOMIC DNA]</scope>
    <source>
        <strain evidence="8">Q5-1</strain>
    </source>
</reference>
<evidence type="ECO:0000256" key="2">
    <source>
        <dbReference type="ARBA" id="ARBA00022723"/>
    </source>
</evidence>
<evidence type="ECO:0000313" key="8">
    <source>
        <dbReference type="Proteomes" id="UP000019494"/>
    </source>
</evidence>
<evidence type="ECO:0000256" key="4">
    <source>
        <dbReference type="ARBA" id="ARBA00023002"/>
    </source>
</evidence>
<dbReference type="InterPro" id="IPR020843">
    <property type="entry name" value="ER"/>
</dbReference>
<dbReference type="Pfam" id="PF00107">
    <property type="entry name" value="ADH_zinc_N"/>
    <property type="match status" value="1"/>
</dbReference>
<dbReference type="Gene3D" id="3.40.50.720">
    <property type="entry name" value="NAD(P)-binding Rossmann-like Domain"/>
    <property type="match status" value="1"/>
</dbReference>
<feature type="domain" description="Enoyl reductase (ER)" evidence="6">
    <location>
        <begin position="27"/>
        <end position="345"/>
    </location>
</feature>
<dbReference type="GO" id="GO:0016491">
    <property type="term" value="F:oxidoreductase activity"/>
    <property type="evidence" value="ECO:0007669"/>
    <property type="project" value="UniProtKB-KW"/>
</dbReference>
<dbReference type="Pfam" id="PF08240">
    <property type="entry name" value="ADH_N"/>
    <property type="match status" value="1"/>
</dbReference>
<comment type="similarity">
    <text evidence="5">Belongs to the zinc-containing alcohol dehydrogenase family.</text>
</comment>
<keyword evidence="2 5" id="KW-0479">Metal-binding</keyword>
<dbReference type="SMART" id="SM00829">
    <property type="entry name" value="PKS_ER"/>
    <property type="match status" value="1"/>
</dbReference>
<evidence type="ECO:0000256" key="5">
    <source>
        <dbReference type="RuleBase" id="RU361277"/>
    </source>
</evidence>
<name>W9GL83_9MICO</name>
<proteinExistence type="inferred from homology"/>
<dbReference type="AlphaFoldDB" id="W9GL83"/>
<dbReference type="GO" id="GO:0008270">
    <property type="term" value="F:zinc ion binding"/>
    <property type="evidence" value="ECO:0007669"/>
    <property type="project" value="InterPro"/>
</dbReference>
<dbReference type="InterPro" id="IPR013154">
    <property type="entry name" value="ADH-like_N"/>
</dbReference>
<dbReference type="SUPFAM" id="SSF50129">
    <property type="entry name" value="GroES-like"/>
    <property type="match status" value="1"/>
</dbReference>
<dbReference type="Proteomes" id="UP000019494">
    <property type="component" value="Unassembled WGS sequence"/>
</dbReference>
<dbReference type="OrthoDB" id="9797931at2"/>
<accession>W9GL83</accession>
<dbReference type="PROSITE" id="PS00059">
    <property type="entry name" value="ADH_ZINC"/>
    <property type="match status" value="1"/>
</dbReference>
<comment type="caution">
    <text evidence="7">The sequence shown here is derived from an EMBL/GenBank/DDBJ whole genome shotgun (WGS) entry which is preliminary data.</text>
</comment>